<dbReference type="AlphaFoldDB" id="A0A0N4U1W6"/>
<dbReference type="Proteomes" id="UP000274756">
    <property type="component" value="Unassembled WGS sequence"/>
</dbReference>
<dbReference type="Proteomes" id="UP000038040">
    <property type="component" value="Unplaced"/>
</dbReference>
<dbReference type="PANTHER" id="PTHR22845">
    <property type="entry name" value="APOPTOTIC PROTEASE-ACTIVATING FACTOR 1"/>
    <property type="match status" value="1"/>
</dbReference>
<dbReference type="Gene3D" id="3.40.50.300">
    <property type="entry name" value="P-loop containing nucleotide triphosphate hydrolases"/>
    <property type="match status" value="1"/>
</dbReference>
<dbReference type="GO" id="GO:0005829">
    <property type="term" value="C:cytosol"/>
    <property type="evidence" value="ECO:0007669"/>
    <property type="project" value="UniProtKB-ARBA"/>
</dbReference>
<reference evidence="2 4" key="2">
    <citation type="submission" date="2018-11" db="EMBL/GenBank/DDBJ databases">
        <authorList>
            <consortium name="Pathogen Informatics"/>
        </authorList>
    </citation>
    <scope>NUCLEOTIDE SEQUENCE [LARGE SCALE GENOMIC DNA]</scope>
</reference>
<dbReference type="Pfam" id="PF00931">
    <property type="entry name" value="NB-ARC"/>
    <property type="match status" value="1"/>
</dbReference>
<dbReference type="OrthoDB" id="1357022at2759"/>
<dbReference type="GO" id="GO:0006915">
    <property type="term" value="P:apoptotic process"/>
    <property type="evidence" value="ECO:0007669"/>
    <property type="project" value="UniProtKB-ARBA"/>
</dbReference>
<dbReference type="GO" id="GO:0043531">
    <property type="term" value="F:ADP binding"/>
    <property type="evidence" value="ECO:0007669"/>
    <property type="project" value="InterPro"/>
</dbReference>
<dbReference type="InterPro" id="IPR002182">
    <property type="entry name" value="NB-ARC"/>
</dbReference>
<dbReference type="InterPro" id="IPR027417">
    <property type="entry name" value="P-loop_NTPase"/>
</dbReference>
<organism evidence="3 5">
    <name type="scientific">Dracunculus medinensis</name>
    <name type="common">Guinea worm</name>
    <dbReference type="NCBI Taxonomy" id="318479"/>
    <lineage>
        <taxon>Eukaryota</taxon>
        <taxon>Metazoa</taxon>
        <taxon>Ecdysozoa</taxon>
        <taxon>Nematoda</taxon>
        <taxon>Chromadorea</taxon>
        <taxon>Rhabditida</taxon>
        <taxon>Spirurina</taxon>
        <taxon>Dracunculoidea</taxon>
        <taxon>Dracunculidae</taxon>
        <taxon>Dracunculus</taxon>
    </lineage>
</organism>
<evidence type="ECO:0000259" key="1">
    <source>
        <dbReference type="Pfam" id="PF00931"/>
    </source>
</evidence>
<dbReference type="PANTHER" id="PTHR22845:SF5">
    <property type="entry name" value="APOPTOTIC PROTEASE-ACTIVATING FACTOR 1"/>
    <property type="match status" value="1"/>
</dbReference>
<evidence type="ECO:0000313" key="3">
    <source>
        <dbReference type="Proteomes" id="UP000038040"/>
    </source>
</evidence>
<feature type="domain" description="NB-ARC" evidence="1">
    <location>
        <begin position="123"/>
        <end position="273"/>
    </location>
</feature>
<evidence type="ECO:0000313" key="2">
    <source>
        <dbReference type="EMBL" id="VDN55015.1"/>
    </source>
</evidence>
<dbReference type="Gene3D" id="1.10.533.10">
    <property type="entry name" value="Death Domain, Fas"/>
    <property type="match status" value="1"/>
</dbReference>
<reference evidence="5" key="1">
    <citation type="submission" date="2017-02" db="UniProtKB">
        <authorList>
            <consortium name="WormBaseParasite"/>
        </authorList>
    </citation>
    <scope>IDENTIFICATION</scope>
</reference>
<sequence>MLNDFDNRILTFAIDALLKDFEPKDAIPFISSKFIFNENQQEIILNLPRRMNRVLEFIRQYRVSAESLSDLISFFEHYGQPHLANELKKEVSFNDKQVLSKSSYHFLKNSNLPYSISSSVVREKQMTKLRDILIIQSEKGTPSFWIVIHGMAGCGKTCLVIDTLRSYSHQLCQFYTEVIWIHDGRTNSEQLQKYFSDVVILLSNDSLILNGRESNLNLQQLVRNALNYRPNSLILLDDVLLEESVRWFDEFKARIIATTTNLEIFQAVRQQNTLYSMKLHGFSVEEMQFFVSLNKFDGITSSLLDHLFDVTCGHPAIFNIMVKSCKGDVERYHIDSTK</sequence>
<dbReference type="SUPFAM" id="SSF47986">
    <property type="entry name" value="DEATH domain"/>
    <property type="match status" value="1"/>
</dbReference>
<dbReference type="STRING" id="318479.A0A0N4U1W6"/>
<dbReference type="InterPro" id="IPR011029">
    <property type="entry name" value="DEATH-like_dom_sf"/>
</dbReference>
<dbReference type="WBParaSite" id="DME_0000062801-mRNA-1">
    <property type="protein sequence ID" value="DME_0000062801-mRNA-1"/>
    <property type="gene ID" value="DME_0000062801"/>
</dbReference>
<evidence type="ECO:0000313" key="5">
    <source>
        <dbReference type="WBParaSite" id="DME_0000062801-mRNA-1"/>
    </source>
</evidence>
<accession>A0A0N4U1W6</accession>
<evidence type="ECO:0000313" key="4">
    <source>
        <dbReference type="Proteomes" id="UP000274756"/>
    </source>
</evidence>
<gene>
    <name evidence="2" type="ORF">DME_LOCUS4988</name>
</gene>
<dbReference type="EMBL" id="UYYG01001151">
    <property type="protein sequence ID" value="VDN55015.1"/>
    <property type="molecule type" value="Genomic_DNA"/>
</dbReference>
<dbReference type="SUPFAM" id="SSF52540">
    <property type="entry name" value="P-loop containing nucleoside triphosphate hydrolases"/>
    <property type="match status" value="1"/>
</dbReference>
<keyword evidence="4" id="KW-1185">Reference proteome</keyword>
<name>A0A0N4U1W6_DRAME</name>
<protein>
    <submittedName>
        <fullName evidence="5">NB-ARC domain-containing protein</fullName>
    </submittedName>
</protein>
<proteinExistence type="predicted"/>